<keyword evidence="6" id="KW-1133">Transmembrane helix</keyword>
<feature type="compositionally biased region" description="Low complexity" evidence="5">
    <location>
        <begin position="617"/>
        <end position="634"/>
    </location>
</feature>
<dbReference type="Pfam" id="PF00015">
    <property type="entry name" value="MCPsignal"/>
    <property type="match status" value="1"/>
</dbReference>
<keyword evidence="6" id="KW-0472">Membrane</keyword>
<feature type="region of interest" description="Disordered" evidence="5">
    <location>
        <begin position="519"/>
        <end position="580"/>
    </location>
</feature>
<feature type="transmembrane region" description="Helical" evidence="6">
    <location>
        <begin position="12"/>
        <end position="35"/>
    </location>
</feature>
<dbReference type="PRINTS" id="PR00260">
    <property type="entry name" value="CHEMTRNSDUCR"/>
</dbReference>
<dbReference type="FunFam" id="1.10.287.950:FF:000001">
    <property type="entry name" value="Methyl-accepting chemotaxis sensory transducer"/>
    <property type="match status" value="1"/>
</dbReference>
<protein>
    <submittedName>
        <fullName evidence="8">Methyl-accepting chemotaxis protein</fullName>
    </submittedName>
</protein>
<feature type="transmembrane region" description="Helical" evidence="6">
    <location>
        <begin position="186"/>
        <end position="206"/>
    </location>
</feature>
<dbReference type="InterPro" id="IPR051310">
    <property type="entry name" value="MCP_chemotaxis"/>
</dbReference>
<feature type="domain" description="Methyl-accepting transducer" evidence="7">
    <location>
        <begin position="272"/>
        <end position="501"/>
    </location>
</feature>
<name>A0A1X7EL77_TRICW</name>
<gene>
    <name evidence="8" type="ORF">SAMN06295900_10610</name>
</gene>
<comment type="similarity">
    <text evidence="3">Belongs to the methyl-accepting chemotaxis (MCP) protein family.</text>
</comment>
<evidence type="ECO:0000256" key="3">
    <source>
        <dbReference type="ARBA" id="ARBA00029447"/>
    </source>
</evidence>
<reference evidence="9" key="1">
    <citation type="submission" date="2017-04" db="EMBL/GenBank/DDBJ databases">
        <authorList>
            <person name="Varghese N."/>
            <person name="Submissions S."/>
        </authorList>
    </citation>
    <scope>NUCLEOTIDE SEQUENCE [LARGE SCALE GENOMIC DNA]</scope>
    <source>
        <strain evidence="9">Ballard 720</strain>
    </source>
</reference>
<dbReference type="Gene3D" id="1.10.287.950">
    <property type="entry name" value="Methyl-accepting chemotaxis protein"/>
    <property type="match status" value="1"/>
</dbReference>
<dbReference type="PANTHER" id="PTHR43531:SF14">
    <property type="entry name" value="METHYL-ACCEPTING CHEMOTAXIS PROTEIN I-RELATED"/>
    <property type="match status" value="1"/>
</dbReference>
<sequence length="677" mass="69515">MNGFDRMTVLKKLLIAFSVVIAFGAIVGGVGVWGISSMHEIAADIGTTQIDGLYAIEEANKFRLKADMAAANLALAHDDAARQKSKEHVLDALANIHTALDKFSTTLLTDDGRALVQEAKGKVRDWEALLRIEAGAQPMPTGLDEAVLAQRVAAASDALRDVLESSIAKKHDVVQDVVKASTASYLTIRLVMLVFIAASVVVGVLLSQFIARRLARQLGGEPDYAAHIASRIASGDLTVNIETRAGDSTSLLWALKDMRDKLVSIVSRIGESSDSISGAASELARGNTDLSQRTEQQAASLEETASSMEELTSTVRNNADNAHQATGLAGGATEIVQKSSVYVGEVVDTMRDLAAGSKRMTDIIAVIESIAFQTNILALNAAVEAARAGEQGRGFAVVASEVRSLAQRSATSAREIKELIEGSTARVDSGAALAERAGSTMSEAMEAVRRVTDIMGEISEASKEQSTGIDQMSRAIAQMDQVTQQNAALVEEAAAAAGAMSDQARQLKDAVAVFSIGSPARHAGHGASNGRRSGTAPRALAASRPAPSSVPASAPASASPVRPAAARPGRPASPASVEASASAKAGAMTAAPVSEGGSSAGASSVASATVASTTLARAPAPGAATPAPTAASPAPRRPAPPPATPAATPAVAKPSAPAKPRPAPVTVTVDDDDWTQF</sequence>
<evidence type="ECO:0000256" key="5">
    <source>
        <dbReference type="SAM" id="MobiDB-lite"/>
    </source>
</evidence>
<evidence type="ECO:0000256" key="4">
    <source>
        <dbReference type="PROSITE-ProRule" id="PRU00284"/>
    </source>
</evidence>
<organism evidence="8 9">
    <name type="scientific">Trinickia caryophylli</name>
    <name type="common">Paraburkholderia caryophylli</name>
    <dbReference type="NCBI Taxonomy" id="28094"/>
    <lineage>
        <taxon>Bacteria</taxon>
        <taxon>Pseudomonadati</taxon>
        <taxon>Pseudomonadota</taxon>
        <taxon>Betaproteobacteria</taxon>
        <taxon>Burkholderiales</taxon>
        <taxon>Burkholderiaceae</taxon>
        <taxon>Trinickia</taxon>
    </lineage>
</organism>
<feature type="compositionally biased region" description="Low complexity" evidence="5">
    <location>
        <begin position="536"/>
        <end position="580"/>
    </location>
</feature>
<dbReference type="RefSeq" id="WP_176072589.1">
    <property type="nucleotide sequence ID" value="NZ_BSQD01000006.1"/>
</dbReference>
<dbReference type="PANTHER" id="PTHR43531">
    <property type="entry name" value="PROTEIN ICFG"/>
    <property type="match status" value="1"/>
</dbReference>
<dbReference type="EMBL" id="FXAH01000006">
    <property type="protein sequence ID" value="SMF35968.1"/>
    <property type="molecule type" value="Genomic_DNA"/>
</dbReference>
<feature type="region of interest" description="Disordered" evidence="5">
    <location>
        <begin position="617"/>
        <end position="677"/>
    </location>
</feature>
<dbReference type="InterPro" id="IPR024478">
    <property type="entry name" value="HlyB_4HB_MCP"/>
</dbReference>
<dbReference type="InterPro" id="IPR004090">
    <property type="entry name" value="Chemotax_Me-accpt_rcpt"/>
</dbReference>
<dbReference type="SMART" id="SM00283">
    <property type="entry name" value="MA"/>
    <property type="match status" value="1"/>
</dbReference>
<evidence type="ECO:0000259" key="7">
    <source>
        <dbReference type="PROSITE" id="PS50111"/>
    </source>
</evidence>
<proteinExistence type="inferred from homology"/>
<keyword evidence="6" id="KW-0812">Transmembrane</keyword>
<dbReference type="GO" id="GO:0006935">
    <property type="term" value="P:chemotaxis"/>
    <property type="evidence" value="ECO:0007669"/>
    <property type="project" value="InterPro"/>
</dbReference>
<dbReference type="GO" id="GO:0004888">
    <property type="term" value="F:transmembrane signaling receptor activity"/>
    <property type="evidence" value="ECO:0007669"/>
    <property type="project" value="InterPro"/>
</dbReference>
<accession>A0A1X7EL77</accession>
<evidence type="ECO:0000256" key="1">
    <source>
        <dbReference type="ARBA" id="ARBA00004370"/>
    </source>
</evidence>
<dbReference type="CDD" id="cd11386">
    <property type="entry name" value="MCP_signal"/>
    <property type="match status" value="1"/>
</dbReference>
<dbReference type="STRING" id="28094.SAMN06295900_10610"/>
<dbReference type="GeneID" id="95550391"/>
<feature type="compositionally biased region" description="Pro residues" evidence="5">
    <location>
        <begin position="635"/>
        <end position="644"/>
    </location>
</feature>
<evidence type="ECO:0000256" key="2">
    <source>
        <dbReference type="ARBA" id="ARBA00022481"/>
    </source>
</evidence>
<feature type="compositionally biased region" description="Low complexity" evidence="5">
    <location>
        <begin position="645"/>
        <end position="656"/>
    </location>
</feature>
<evidence type="ECO:0000313" key="8">
    <source>
        <dbReference type="EMBL" id="SMF35968.1"/>
    </source>
</evidence>
<keyword evidence="9" id="KW-1185">Reference proteome</keyword>
<dbReference type="Pfam" id="PF12729">
    <property type="entry name" value="4HB_MCP_1"/>
    <property type="match status" value="1"/>
</dbReference>
<dbReference type="PROSITE" id="PS50111">
    <property type="entry name" value="CHEMOTAXIS_TRANSDUC_2"/>
    <property type="match status" value="1"/>
</dbReference>
<dbReference type="SUPFAM" id="SSF58104">
    <property type="entry name" value="Methyl-accepting chemotaxis protein (MCP) signaling domain"/>
    <property type="match status" value="1"/>
</dbReference>
<dbReference type="GO" id="GO:0007165">
    <property type="term" value="P:signal transduction"/>
    <property type="evidence" value="ECO:0007669"/>
    <property type="project" value="UniProtKB-KW"/>
</dbReference>
<dbReference type="AlphaFoldDB" id="A0A1X7EL77"/>
<evidence type="ECO:0000313" key="9">
    <source>
        <dbReference type="Proteomes" id="UP000192911"/>
    </source>
</evidence>
<evidence type="ECO:0000256" key="6">
    <source>
        <dbReference type="SAM" id="Phobius"/>
    </source>
</evidence>
<dbReference type="GO" id="GO:0005886">
    <property type="term" value="C:plasma membrane"/>
    <property type="evidence" value="ECO:0007669"/>
    <property type="project" value="TreeGrafter"/>
</dbReference>
<keyword evidence="4" id="KW-0807">Transducer</keyword>
<comment type="subcellular location">
    <subcellularLocation>
        <location evidence="1">Membrane</location>
    </subcellularLocation>
</comment>
<dbReference type="Proteomes" id="UP000192911">
    <property type="component" value="Unassembled WGS sequence"/>
</dbReference>
<keyword evidence="2" id="KW-0488">Methylation</keyword>
<dbReference type="InterPro" id="IPR004089">
    <property type="entry name" value="MCPsignal_dom"/>
</dbReference>